<evidence type="ECO:0000313" key="1">
    <source>
        <dbReference type="EMBL" id="CUT18237.1"/>
    </source>
</evidence>
<sequence length="106" mass="11688">MHIAVARNKNTATNVPISTRLLPLYGLIFSGAKDVELIVVVFTIPDSTRVELIIFWIKVDVLMISGAEVVDSIIFLIKVDDSKVDSLITSGAEVVDSIIFWIKVDD</sequence>
<reference evidence="2" key="1">
    <citation type="submission" date="2015-11" db="EMBL/GenBank/DDBJ databases">
        <authorList>
            <person name="Seth-Smith H.M.B."/>
        </authorList>
    </citation>
    <scope>NUCLEOTIDE SEQUENCE [LARGE SCALE GENOMIC DNA]</scope>
    <source>
        <strain evidence="2">2013Ark11</strain>
    </source>
</reference>
<organism evidence="1 2">
    <name type="scientific">Candidatus Ichthyocystis hellenicum</name>
    <dbReference type="NCBI Taxonomy" id="1561003"/>
    <lineage>
        <taxon>Bacteria</taxon>
        <taxon>Pseudomonadati</taxon>
        <taxon>Pseudomonadota</taxon>
        <taxon>Betaproteobacteria</taxon>
        <taxon>Burkholderiales</taxon>
        <taxon>Candidatus Ichthyocystis</taxon>
    </lineage>
</organism>
<accession>A0A0S4M7I8</accession>
<gene>
    <name evidence="1" type="ORF">Ark11_1438</name>
</gene>
<protein>
    <submittedName>
        <fullName evidence="1">Uncharacterized protein</fullName>
    </submittedName>
</protein>
<proteinExistence type="predicted"/>
<feature type="non-terminal residue" evidence="1">
    <location>
        <position position="106"/>
    </location>
</feature>
<name>A0A0S4M7I8_9BURK</name>
<evidence type="ECO:0000313" key="2">
    <source>
        <dbReference type="Proteomes" id="UP000198651"/>
    </source>
</evidence>
<dbReference type="EMBL" id="LN906597">
    <property type="protein sequence ID" value="CUT18237.1"/>
    <property type="molecule type" value="Genomic_DNA"/>
</dbReference>
<keyword evidence="2" id="KW-1185">Reference proteome</keyword>
<dbReference type="AlphaFoldDB" id="A0A0S4M7I8"/>
<dbReference type="Proteomes" id="UP000198651">
    <property type="component" value="Chromosome I"/>
</dbReference>